<dbReference type="Proteomes" id="UP000001058">
    <property type="component" value="Unassembled WGS sequence"/>
</dbReference>
<dbReference type="InParanoid" id="D8TJ94"/>
<reference evidence="1 2" key="1">
    <citation type="journal article" date="2010" name="Science">
        <title>Genomic analysis of organismal complexity in the multicellular green alga Volvox carteri.</title>
        <authorList>
            <person name="Prochnik S.E."/>
            <person name="Umen J."/>
            <person name="Nedelcu A.M."/>
            <person name="Hallmann A."/>
            <person name="Miller S.M."/>
            <person name="Nishii I."/>
            <person name="Ferris P."/>
            <person name="Kuo A."/>
            <person name="Mitros T."/>
            <person name="Fritz-Laylin L.K."/>
            <person name="Hellsten U."/>
            <person name="Chapman J."/>
            <person name="Simakov O."/>
            <person name="Rensing S.A."/>
            <person name="Terry A."/>
            <person name="Pangilinan J."/>
            <person name="Kapitonov V."/>
            <person name="Jurka J."/>
            <person name="Salamov A."/>
            <person name="Shapiro H."/>
            <person name="Schmutz J."/>
            <person name="Grimwood J."/>
            <person name="Lindquist E."/>
            <person name="Lucas S."/>
            <person name="Grigoriev I.V."/>
            <person name="Schmitt R."/>
            <person name="Kirk D."/>
            <person name="Rokhsar D.S."/>
        </authorList>
    </citation>
    <scope>NUCLEOTIDE SEQUENCE [LARGE SCALE GENOMIC DNA]</scope>
    <source>
        <strain evidence="2">f. Nagariensis / Eve</strain>
    </source>
</reference>
<keyword evidence="2" id="KW-1185">Reference proteome</keyword>
<evidence type="ECO:0000313" key="1">
    <source>
        <dbReference type="EMBL" id="EFJ52335.1"/>
    </source>
</evidence>
<evidence type="ECO:0000313" key="2">
    <source>
        <dbReference type="Proteomes" id="UP000001058"/>
    </source>
</evidence>
<sequence length="122" mass="13263">MAPAWSLAMTQDETCSGPNVGGLAAEYRTVASSRSSSRSTPYEEDLAPVSRRASYGAMDPVSPVNPCWALDTASMICPYWKVLVASTQYVQMNDGYFGGYSWPRVVPPPNVFNIWNRAASAC</sequence>
<dbReference type="RefSeq" id="XP_002946408.1">
    <property type="nucleotide sequence ID" value="XM_002946362.1"/>
</dbReference>
<gene>
    <name evidence="1" type="ORF">VOLCADRAFT_103000</name>
</gene>
<dbReference type="EMBL" id="GL378324">
    <property type="protein sequence ID" value="EFJ52335.1"/>
    <property type="molecule type" value="Genomic_DNA"/>
</dbReference>
<dbReference type="OrthoDB" id="534517at2759"/>
<organism evidence="2">
    <name type="scientific">Volvox carteri f. nagariensis</name>
    <dbReference type="NCBI Taxonomy" id="3068"/>
    <lineage>
        <taxon>Eukaryota</taxon>
        <taxon>Viridiplantae</taxon>
        <taxon>Chlorophyta</taxon>
        <taxon>core chlorophytes</taxon>
        <taxon>Chlorophyceae</taxon>
        <taxon>CS clade</taxon>
        <taxon>Chlamydomonadales</taxon>
        <taxon>Volvocaceae</taxon>
        <taxon>Volvox</taxon>
    </lineage>
</organism>
<protein>
    <submittedName>
        <fullName evidence="1">Uncharacterized protein</fullName>
    </submittedName>
</protein>
<dbReference type="GeneID" id="9624534"/>
<name>D8TJ94_VOLCA</name>
<proteinExistence type="predicted"/>
<accession>D8TJ94</accession>
<dbReference type="AlphaFoldDB" id="D8TJ94"/>
<dbReference type="KEGG" id="vcn:VOLCADRAFT_103000"/>